<dbReference type="PANTHER" id="PTHR15032:SF4">
    <property type="entry name" value="N-ACYL-PHOSPHATIDYLETHANOLAMINE-HYDROLYZING PHOSPHOLIPASE D"/>
    <property type="match status" value="1"/>
</dbReference>
<dbReference type="STRING" id="574376.BAMA_21125"/>
<dbReference type="PANTHER" id="PTHR15032">
    <property type="entry name" value="N-ACYL-PHOSPHATIDYLETHANOLAMINE-HYDROLYZING PHOSPHOLIPASE D"/>
    <property type="match status" value="1"/>
</dbReference>
<dbReference type="Proteomes" id="UP000027822">
    <property type="component" value="Unassembled WGS sequence"/>
</dbReference>
<accession>A0A073JZN3</accession>
<comment type="caution">
    <text evidence="2">The sequence shown here is derived from an EMBL/GenBank/DDBJ whole genome shotgun (WGS) entry which is preliminary data.</text>
</comment>
<name>A0A073JZN3_9BACI</name>
<dbReference type="InterPro" id="IPR036866">
    <property type="entry name" value="RibonucZ/Hydroxyglut_hydro"/>
</dbReference>
<dbReference type="PIRSF" id="PIRSF038896">
    <property type="entry name" value="NAPE-PLD"/>
    <property type="match status" value="1"/>
</dbReference>
<feature type="domain" description="Metallo-beta-lactamase" evidence="1">
    <location>
        <begin position="62"/>
        <end position="269"/>
    </location>
</feature>
<dbReference type="Pfam" id="PF12706">
    <property type="entry name" value="Lactamase_B_2"/>
    <property type="match status" value="1"/>
</dbReference>
<dbReference type="SMART" id="SM00849">
    <property type="entry name" value="Lactamase_B"/>
    <property type="match status" value="1"/>
</dbReference>
<dbReference type="GO" id="GO:0008270">
    <property type="term" value="F:zinc ion binding"/>
    <property type="evidence" value="ECO:0007669"/>
    <property type="project" value="InterPro"/>
</dbReference>
<keyword evidence="3" id="KW-1185">Reference proteome</keyword>
<dbReference type="AlphaFoldDB" id="A0A073JZN3"/>
<dbReference type="RefSeq" id="WP_034638562.1">
    <property type="nucleotide sequence ID" value="NZ_CBCSJC010000042.1"/>
</dbReference>
<sequence length="323" mass="37301">MSKRYKNEIPTNNDFSVNSVLTLVRDYMKIKNDLRPKSHIPFMPSTTKVHDNKQSSKAIWFGHSAVLLEIEGKKVLFDPMFGPSSSPFPIFTSKRYSGPFSMEHEALQEIDAIFISHNHYDHLDYSSILKLKDRTKYFFVPKGVKRYLLKWGVAPEKISEYSWWDEFEWNGLTIACTPARHFSGRGLFDRDCSLWCSWVVLGKNTKVYFSGDSGYAPHFKEIGEKYGPFDLTFMECGQYNDRWSSIHMIPEETVQAHIDVKGNILVPIHWGTFTLSLHEWSDPIHRVTSEAKKHGVSIATPRLGETIIIGSTNIPQTTWWNEQ</sequence>
<evidence type="ECO:0000313" key="2">
    <source>
        <dbReference type="EMBL" id="KEK19746.1"/>
    </source>
</evidence>
<evidence type="ECO:0000313" key="3">
    <source>
        <dbReference type="Proteomes" id="UP000027822"/>
    </source>
</evidence>
<dbReference type="SUPFAM" id="SSF56281">
    <property type="entry name" value="Metallo-hydrolase/oxidoreductase"/>
    <property type="match status" value="1"/>
</dbReference>
<proteinExistence type="predicted"/>
<dbReference type="InterPro" id="IPR024884">
    <property type="entry name" value="NAPE-PLD"/>
</dbReference>
<organism evidence="2 3">
    <name type="scientific">Bacillus manliponensis</name>
    <dbReference type="NCBI Taxonomy" id="574376"/>
    <lineage>
        <taxon>Bacteria</taxon>
        <taxon>Bacillati</taxon>
        <taxon>Bacillota</taxon>
        <taxon>Bacilli</taxon>
        <taxon>Bacillales</taxon>
        <taxon>Bacillaceae</taxon>
        <taxon>Bacillus</taxon>
        <taxon>Bacillus cereus group</taxon>
    </lineage>
</organism>
<dbReference type="GO" id="GO:0070290">
    <property type="term" value="F:N-acylphosphatidylethanolamine-specific phospholipase D activity"/>
    <property type="evidence" value="ECO:0007669"/>
    <property type="project" value="InterPro"/>
</dbReference>
<dbReference type="GO" id="GO:0005737">
    <property type="term" value="C:cytoplasm"/>
    <property type="evidence" value="ECO:0007669"/>
    <property type="project" value="TreeGrafter"/>
</dbReference>
<protein>
    <submittedName>
        <fullName evidence="2">Membrane protein</fullName>
    </submittedName>
</protein>
<gene>
    <name evidence="2" type="ORF">BAMA_21125</name>
</gene>
<evidence type="ECO:0000259" key="1">
    <source>
        <dbReference type="SMART" id="SM00849"/>
    </source>
</evidence>
<dbReference type="OrthoDB" id="9805728at2"/>
<dbReference type="InterPro" id="IPR001279">
    <property type="entry name" value="Metallo-B-lactamas"/>
</dbReference>
<dbReference type="Gene3D" id="3.60.15.10">
    <property type="entry name" value="Ribonuclease Z/Hydroxyacylglutathione hydrolase-like"/>
    <property type="match status" value="1"/>
</dbReference>
<reference evidence="2 3" key="1">
    <citation type="submission" date="2014-06" db="EMBL/GenBank/DDBJ databases">
        <title>Draft genome sequence of Bacillus manliponensis JCM 15802 (MCCC 1A00708).</title>
        <authorList>
            <person name="Lai Q."/>
            <person name="Liu Y."/>
            <person name="Shao Z."/>
        </authorList>
    </citation>
    <scope>NUCLEOTIDE SEQUENCE [LARGE SCALE GENOMIC DNA]</scope>
    <source>
        <strain evidence="2 3">JCM 15802</strain>
    </source>
</reference>
<dbReference type="EMBL" id="JOTN01000006">
    <property type="protein sequence ID" value="KEK19746.1"/>
    <property type="molecule type" value="Genomic_DNA"/>
</dbReference>
<dbReference type="eggNOG" id="COG2220">
    <property type="taxonomic scope" value="Bacteria"/>
</dbReference>